<evidence type="ECO:0000313" key="1">
    <source>
        <dbReference type="EMBL" id="GJT22819.1"/>
    </source>
</evidence>
<evidence type="ECO:0000313" key="2">
    <source>
        <dbReference type="Proteomes" id="UP001151760"/>
    </source>
</evidence>
<accession>A0ABQ5C8C8</accession>
<feature type="non-terminal residue" evidence="1">
    <location>
        <position position="96"/>
    </location>
</feature>
<proteinExistence type="predicted"/>
<comment type="caution">
    <text evidence="1">The sequence shown here is derived from an EMBL/GenBank/DDBJ whole genome shotgun (WGS) entry which is preliminary data.</text>
</comment>
<dbReference type="Proteomes" id="UP001151760">
    <property type="component" value="Unassembled WGS sequence"/>
</dbReference>
<reference evidence="1" key="1">
    <citation type="journal article" date="2022" name="Int. J. Mol. Sci.">
        <title>Draft Genome of Tanacetum Coccineum: Genomic Comparison of Closely Related Tanacetum-Family Plants.</title>
        <authorList>
            <person name="Yamashiro T."/>
            <person name="Shiraishi A."/>
            <person name="Nakayama K."/>
            <person name="Satake H."/>
        </authorList>
    </citation>
    <scope>NUCLEOTIDE SEQUENCE</scope>
</reference>
<keyword evidence="2" id="KW-1185">Reference proteome</keyword>
<name>A0ABQ5C8C8_9ASTR</name>
<protein>
    <submittedName>
        <fullName evidence="1">Uncharacterized protein</fullName>
    </submittedName>
</protein>
<organism evidence="1 2">
    <name type="scientific">Tanacetum coccineum</name>
    <dbReference type="NCBI Taxonomy" id="301880"/>
    <lineage>
        <taxon>Eukaryota</taxon>
        <taxon>Viridiplantae</taxon>
        <taxon>Streptophyta</taxon>
        <taxon>Embryophyta</taxon>
        <taxon>Tracheophyta</taxon>
        <taxon>Spermatophyta</taxon>
        <taxon>Magnoliopsida</taxon>
        <taxon>eudicotyledons</taxon>
        <taxon>Gunneridae</taxon>
        <taxon>Pentapetalae</taxon>
        <taxon>asterids</taxon>
        <taxon>campanulids</taxon>
        <taxon>Asterales</taxon>
        <taxon>Asteraceae</taxon>
        <taxon>Asteroideae</taxon>
        <taxon>Anthemideae</taxon>
        <taxon>Anthemidinae</taxon>
        <taxon>Tanacetum</taxon>
    </lineage>
</organism>
<reference evidence="1" key="2">
    <citation type="submission" date="2022-01" db="EMBL/GenBank/DDBJ databases">
        <authorList>
            <person name="Yamashiro T."/>
            <person name="Shiraishi A."/>
            <person name="Satake H."/>
            <person name="Nakayama K."/>
        </authorList>
    </citation>
    <scope>NUCLEOTIDE SEQUENCE</scope>
</reference>
<dbReference type="EMBL" id="BQNB010014002">
    <property type="protein sequence ID" value="GJT22819.1"/>
    <property type="molecule type" value="Genomic_DNA"/>
</dbReference>
<gene>
    <name evidence="1" type="ORF">Tco_0892756</name>
</gene>
<sequence>MVQTRNPRTLVTAEVVAFGGGDDGEEMMMMALGGVGWQQWWCRWRGEAAAVDAPVMRMASAAAKTCQGDSLEFYLITGSIYTNQRGTVVIATVFNE</sequence>